<reference evidence="10" key="1">
    <citation type="submission" date="2017-04" db="EMBL/GenBank/DDBJ databases">
        <title>Function of individual gut microbiota members based on whole genome sequencing of pure cultures obtained from chicken caecum.</title>
        <authorList>
            <person name="Medvecky M."/>
            <person name="Cejkova D."/>
            <person name="Polansky O."/>
            <person name="Karasova D."/>
            <person name="Kubasova T."/>
            <person name="Cizek A."/>
            <person name="Rychlik I."/>
        </authorList>
    </citation>
    <scope>NUCLEOTIDE SEQUENCE [LARGE SCALE GENOMIC DNA]</scope>
    <source>
        <strain evidence="10">An75</strain>
    </source>
</reference>
<comment type="cofactor">
    <cofactor evidence="1">
        <name>[4Fe-4S] cluster</name>
        <dbReference type="ChEBI" id="CHEBI:49883"/>
    </cofactor>
</comment>
<dbReference type="Proteomes" id="UP000195455">
    <property type="component" value="Unassembled WGS sequence"/>
</dbReference>
<evidence type="ECO:0000256" key="4">
    <source>
        <dbReference type="ARBA" id="ARBA00022723"/>
    </source>
</evidence>
<dbReference type="InterPro" id="IPR038521">
    <property type="entry name" value="ThiC/Bza_core_dom"/>
</dbReference>
<evidence type="ECO:0000256" key="8">
    <source>
        <dbReference type="ARBA" id="ARBA00023239"/>
    </source>
</evidence>
<dbReference type="InterPro" id="IPR002817">
    <property type="entry name" value="ThiC/BzaA/B"/>
</dbReference>
<comment type="caution">
    <text evidence="9">The sequence shown here is derived from an EMBL/GenBank/DDBJ whole genome shotgun (WGS) entry which is preliminary data.</text>
</comment>
<dbReference type="GO" id="GO:0051539">
    <property type="term" value="F:4 iron, 4 sulfur cluster binding"/>
    <property type="evidence" value="ECO:0007669"/>
    <property type="project" value="UniProtKB-KW"/>
</dbReference>
<dbReference type="RefSeq" id="WP_087989667.1">
    <property type="nucleotide sequence ID" value="NZ_NFHM01000017.1"/>
</dbReference>
<evidence type="ECO:0000313" key="10">
    <source>
        <dbReference type="Proteomes" id="UP000195455"/>
    </source>
</evidence>
<keyword evidence="7" id="KW-0411">Iron-sulfur</keyword>
<dbReference type="PANTHER" id="PTHR30557">
    <property type="entry name" value="THIAMINE BIOSYNTHESIS PROTEIN THIC"/>
    <property type="match status" value="1"/>
</dbReference>
<evidence type="ECO:0000256" key="1">
    <source>
        <dbReference type="ARBA" id="ARBA00001966"/>
    </source>
</evidence>
<keyword evidence="8" id="KW-0456">Lyase</keyword>
<evidence type="ECO:0008006" key="11">
    <source>
        <dbReference type="Google" id="ProtNLM"/>
    </source>
</evidence>
<keyword evidence="6" id="KW-0408">Iron</keyword>
<accession>A0A1Y3TYE7</accession>
<evidence type="ECO:0000256" key="5">
    <source>
        <dbReference type="ARBA" id="ARBA00022833"/>
    </source>
</evidence>
<keyword evidence="4" id="KW-0479">Metal-binding</keyword>
<evidence type="ECO:0000256" key="6">
    <source>
        <dbReference type="ARBA" id="ARBA00023004"/>
    </source>
</evidence>
<dbReference type="Pfam" id="PF01964">
    <property type="entry name" value="ThiC_Rad_SAM"/>
    <property type="match status" value="1"/>
</dbReference>
<dbReference type="Gene3D" id="3.20.20.540">
    <property type="entry name" value="Radical SAM ThiC family, central domain"/>
    <property type="match status" value="1"/>
</dbReference>
<dbReference type="GO" id="GO:0016829">
    <property type="term" value="F:lyase activity"/>
    <property type="evidence" value="ECO:0007669"/>
    <property type="project" value="UniProtKB-KW"/>
</dbReference>
<name>A0A1Y3TYE7_9FIRM</name>
<evidence type="ECO:0000256" key="2">
    <source>
        <dbReference type="ARBA" id="ARBA00022485"/>
    </source>
</evidence>
<evidence type="ECO:0000256" key="7">
    <source>
        <dbReference type="ARBA" id="ARBA00023014"/>
    </source>
</evidence>
<evidence type="ECO:0000313" key="9">
    <source>
        <dbReference type="EMBL" id="OUN41576.1"/>
    </source>
</evidence>
<evidence type="ECO:0000256" key="3">
    <source>
        <dbReference type="ARBA" id="ARBA00022691"/>
    </source>
</evidence>
<protein>
    <recommendedName>
        <fullName evidence="11">Thiamine biosynthesis protein ThiC</fullName>
    </recommendedName>
</protein>
<dbReference type="PANTHER" id="PTHR30557:SF1">
    <property type="entry name" value="PHOSPHOMETHYLPYRIMIDINE SYNTHASE, CHLOROPLASTIC"/>
    <property type="match status" value="1"/>
</dbReference>
<proteinExistence type="predicted"/>
<keyword evidence="5" id="KW-0862">Zinc</keyword>
<organism evidence="9 10">
    <name type="scientific">Anaerotignum lactatifermentans</name>
    <dbReference type="NCBI Taxonomy" id="160404"/>
    <lineage>
        <taxon>Bacteria</taxon>
        <taxon>Bacillati</taxon>
        <taxon>Bacillota</taxon>
        <taxon>Clostridia</taxon>
        <taxon>Lachnospirales</taxon>
        <taxon>Anaerotignaceae</taxon>
        <taxon>Anaerotignum</taxon>
    </lineage>
</organism>
<dbReference type="GO" id="GO:0009228">
    <property type="term" value="P:thiamine biosynthetic process"/>
    <property type="evidence" value="ECO:0007669"/>
    <property type="project" value="InterPro"/>
</dbReference>
<dbReference type="EMBL" id="NFHM01000017">
    <property type="protein sequence ID" value="OUN41576.1"/>
    <property type="molecule type" value="Genomic_DNA"/>
</dbReference>
<keyword evidence="3" id="KW-0949">S-adenosyl-L-methionine</keyword>
<keyword evidence="2" id="KW-0004">4Fe-4S</keyword>
<gene>
    <name evidence="9" type="ORF">B5G26_11045</name>
</gene>
<sequence>MKIRYDEYDGKEDLKKSIGNNEIIILRGNKYDTLVGKNLRLKINCSVGLSDKKELKNEIDKIAQIAHFDVLPDTMMDLSIIHLDNPLYQYIHKEIGCPVGTVPVYVCFEDEKGIDKIRFLEEIENQAQNGVSFMTLHFTAIDEIYRKTTMRNIPVISRGGSLVLRDMYINKRKQNILFECFDEMCDIFKKYSVTVSVGTTFRPSSLYDALDEVQLAEIKMQKEIVKELIKRNISVMMEGIGHISLHDIKKYVQLIRNDFYIPFMPLGPISTDRAIGWDHISAAIGASYLAMLDGADIINAVTREEHTGGIPTISSVYEAIKSAQVVVNSIDDVRFFEKYNKAQTDKKTNCMGIKKDGIGCERCKEECPFHLSKLLN</sequence>
<dbReference type="GO" id="GO:0046872">
    <property type="term" value="F:metal ion binding"/>
    <property type="evidence" value="ECO:0007669"/>
    <property type="project" value="UniProtKB-KW"/>
</dbReference>
<dbReference type="AlphaFoldDB" id="A0A1Y3TYE7"/>